<evidence type="ECO:0000256" key="5">
    <source>
        <dbReference type="ARBA" id="ARBA00022982"/>
    </source>
</evidence>
<keyword evidence="7 12" id="KW-0560">Oxidoreductase</keyword>
<dbReference type="PANTHER" id="PTHR43469:SF1">
    <property type="entry name" value="SPBETA PROPHAGE-DERIVED DISULFIDE BOND FORMATION PROTEIN B"/>
    <property type="match status" value="1"/>
</dbReference>
<feature type="disulfide bond" description="Redox-active" evidence="12">
    <location>
        <begin position="39"/>
        <end position="42"/>
    </location>
</feature>
<keyword evidence="5 12" id="KW-0249">Electron transport</keyword>
<reference evidence="14 15" key="1">
    <citation type="submission" date="2016-09" db="EMBL/GenBank/DDBJ databases">
        <title>Bacillus aquimaris SAMM genome sequence reveals colonization and biosurfactant production capacities.</title>
        <authorList>
            <person name="Waghmode S.R."/>
            <person name="Suryavanshi M.V."/>
        </authorList>
    </citation>
    <scope>NUCLEOTIDE SEQUENCE [LARGE SCALE GENOMIC DNA]</scope>
    <source>
        <strain evidence="14 15">SAMM</strain>
    </source>
</reference>
<dbReference type="PANTHER" id="PTHR43469">
    <property type="entry name" value="DISULFIDE FORMATION PROTEIN-RELATED"/>
    <property type="match status" value="1"/>
</dbReference>
<accession>A0A1J6W5S4</accession>
<keyword evidence="4 12" id="KW-0812">Transmembrane</keyword>
<dbReference type="InterPro" id="IPR023380">
    <property type="entry name" value="DsbB-like_sf"/>
</dbReference>
<dbReference type="AlphaFoldDB" id="A0A1J6W5S4"/>
<feature type="transmembrane region" description="Helical" evidence="13">
    <location>
        <begin position="70"/>
        <end position="87"/>
    </location>
</feature>
<comment type="similarity">
    <text evidence="2 12">Belongs to the DsbB family. BdbC subfamily.</text>
</comment>
<evidence type="ECO:0000256" key="6">
    <source>
        <dbReference type="ARBA" id="ARBA00022989"/>
    </source>
</evidence>
<dbReference type="HAMAP" id="MF_00287">
    <property type="entry name" value="BdbC"/>
    <property type="match status" value="1"/>
</dbReference>
<protein>
    <recommendedName>
        <fullName evidence="12">Probable disulfide formation protein</fullName>
    </recommendedName>
    <alternativeName>
        <fullName evidence="12">Disulfide oxidoreductase</fullName>
    </alternativeName>
    <alternativeName>
        <fullName evidence="12">Thiol-disulfide oxidoreductase</fullName>
    </alternativeName>
</protein>
<comment type="function">
    <text evidence="12">Required for disulfide bond formation in some proteins.</text>
</comment>
<dbReference type="SUPFAM" id="SSF158442">
    <property type="entry name" value="DsbB-like"/>
    <property type="match status" value="1"/>
</dbReference>
<gene>
    <name evidence="12" type="primary">bdbC</name>
    <name evidence="14" type="ORF">BHE18_04925</name>
</gene>
<evidence type="ECO:0000256" key="2">
    <source>
        <dbReference type="ARBA" id="ARBA00007602"/>
    </source>
</evidence>
<dbReference type="NCBIfam" id="NF002849">
    <property type="entry name" value="PRK03113.1"/>
    <property type="match status" value="1"/>
</dbReference>
<dbReference type="OrthoDB" id="158402at2"/>
<dbReference type="PIRSF" id="PIRSF036659">
    <property type="entry name" value="BdbC"/>
    <property type="match status" value="1"/>
</dbReference>
<sequence>MDRNKTDKTQFFMYAAWLVSIIATLGSLYFSEVKGFIPCELCWYQRIFMYPLTLILGVATFKNDAALKQIVLPMSIIGGIISVFHYMEQKIPGFGGIKPCASGVPCNSEYINWLGFITIPFLAMTAFTLITILTLFWQHTKK</sequence>
<dbReference type="RefSeq" id="WP_071617652.1">
    <property type="nucleotide sequence ID" value="NZ_MINN01000074.1"/>
</dbReference>
<evidence type="ECO:0000256" key="1">
    <source>
        <dbReference type="ARBA" id="ARBA00004141"/>
    </source>
</evidence>
<evidence type="ECO:0000256" key="11">
    <source>
        <dbReference type="ARBA" id="ARBA00023284"/>
    </source>
</evidence>
<dbReference type="Gene3D" id="1.20.1550.10">
    <property type="entry name" value="DsbB-like"/>
    <property type="match status" value="1"/>
</dbReference>
<evidence type="ECO:0000256" key="9">
    <source>
        <dbReference type="ARBA" id="ARBA00023157"/>
    </source>
</evidence>
<feature type="transmembrane region" description="Helical" evidence="13">
    <location>
        <begin position="113"/>
        <end position="137"/>
    </location>
</feature>
<feature type="disulfide bond" description="Redox-active" evidence="12">
    <location>
        <begin position="100"/>
        <end position="106"/>
    </location>
</feature>
<keyword evidence="9 12" id="KW-1015">Disulfide bond</keyword>
<dbReference type="InterPro" id="IPR012187">
    <property type="entry name" value="Disulphide_bond_form_BdbC"/>
</dbReference>
<organism evidence="14 15">
    <name type="scientific">Rossellomorea aquimaris</name>
    <dbReference type="NCBI Taxonomy" id="189382"/>
    <lineage>
        <taxon>Bacteria</taxon>
        <taxon>Bacillati</taxon>
        <taxon>Bacillota</taxon>
        <taxon>Bacilli</taxon>
        <taxon>Bacillales</taxon>
        <taxon>Bacillaceae</taxon>
        <taxon>Rossellomorea</taxon>
    </lineage>
</organism>
<dbReference type="GO" id="GO:0015035">
    <property type="term" value="F:protein-disulfide reductase activity"/>
    <property type="evidence" value="ECO:0007669"/>
    <property type="project" value="UniProtKB-UniRule"/>
</dbReference>
<comment type="caution">
    <text evidence="14">The sequence shown here is derived from an EMBL/GenBank/DDBJ whole genome shotgun (WGS) entry which is preliminary data.</text>
</comment>
<dbReference type="Proteomes" id="UP000182062">
    <property type="component" value="Unassembled WGS sequence"/>
</dbReference>
<evidence type="ECO:0000256" key="7">
    <source>
        <dbReference type="ARBA" id="ARBA00023002"/>
    </source>
</evidence>
<evidence type="ECO:0000256" key="13">
    <source>
        <dbReference type="SAM" id="Phobius"/>
    </source>
</evidence>
<dbReference type="GO" id="GO:0005886">
    <property type="term" value="C:plasma membrane"/>
    <property type="evidence" value="ECO:0007669"/>
    <property type="project" value="UniProtKB-SubCell"/>
</dbReference>
<evidence type="ECO:0000256" key="10">
    <source>
        <dbReference type="ARBA" id="ARBA00023186"/>
    </source>
</evidence>
<dbReference type="Pfam" id="PF02600">
    <property type="entry name" value="DsbB"/>
    <property type="match status" value="1"/>
</dbReference>
<dbReference type="InterPro" id="IPR003752">
    <property type="entry name" value="DiS_bond_form_DsbB/BdbC"/>
</dbReference>
<keyword evidence="6 12" id="KW-1133">Transmembrane helix</keyword>
<name>A0A1J6W5S4_9BACI</name>
<keyword evidence="12" id="KW-1003">Cell membrane</keyword>
<evidence type="ECO:0000256" key="3">
    <source>
        <dbReference type="ARBA" id="ARBA00022448"/>
    </source>
</evidence>
<keyword evidence="3 12" id="KW-0813">Transport</keyword>
<feature type="transmembrane region" description="Helical" evidence="13">
    <location>
        <begin position="12"/>
        <end position="31"/>
    </location>
</feature>
<dbReference type="EMBL" id="MINN01000074">
    <property type="protein sequence ID" value="OIU71988.1"/>
    <property type="molecule type" value="Genomic_DNA"/>
</dbReference>
<dbReference type="GO" id="GO:0006457">
    <property type="term" value="P:protein folding"/>
    <property type="evidence" value="ECO:0007669"/>
    <property type="project" value="InterPro"/>
</dbReference>
<evidence type="ECO:0000256" key="12">
    <source>
        <dbReference type="HAMAP-Rule" id="MF_00287"/>
    </source>
</evidence>
<feature type="transmembrane region" description="Helical" evidence="13">
    <location>
        <begin position="43"/>
        <end position="61"/>
    </location>
</feature>
<keyword evidence="15" id="KW-1185">Reference proteome</keyword>
<proteinExistence type="inferred from homology"/>
<evidence type="ECO:0000313" key="14">
    <source>
        <dbReference type="EMBL" id="OIU71988.1"/>
    </source>
</evidence>
<keyword evidence="10 12" id="KW-0143">Chaperone</keyword>
<evidence type="ECO:0000256" key="4">
    <source>
        <dbReference type="ARBA" id="ARBA00022692"/>
    </source>
</evidence>
<comment type="subcellular location">
    <subcellularLocation>
        <location evidence="12">Cell membrane</location>
        <topology evidence="12">Multi-pass membrane protein</topology>
    </subcellularLocation>
    <subcellularLocation>
        <location evidence="1">Membrane</location>
        <topology evidence="1">Multi-pass membrane protein</topology>
    </subcellularLocation>
</comment>
<evidence type="ECO:0000313" key="15">
    <source>
        <dbReference type="Proteomes" id="UP000182062"/>
    </source>
</evidence>
<keyword evidence="11 12" id="KW-0676">Redox-active center</keyword>
<keyword evidence="8 12" id="KW-0472">Membrane</keyword>
<evidence type="ECO:0000256" key="8">
    <source>
        <dbReference type="ARBA" id="ARBA00023136"/>
    </source>
</evidence>